<name>L0AXD6_THEEQ</name>
<dbReference type="RefSeq" id="XP_004829908.1">
    <property type="nucleotide sequence ID" value="XM_004829851.1"/>
</dbReference>
<evidence type="ECO:0000313" key="1">
    <source>
        <dbReference type="EMBL" id="AFZ80242.1"/>
    </source>
</evidence>
<sequence>MILANTDLYENHFNLSNIMIFSGTTIVTCDIHGEIQRDSLPVAHIVLLERIAILMNFVIGDIKKRAIKLEATDIKQLLMTYVELPPRLLNSTFLYREIRGIFSEPRKALIKTISTQVDSLSDVDIINLFPFVYRDVGNKMLLAKFLKRVEEIFSGKIPDMTLESFVMLIKAAGELSFSNHVSKTLEQKLINIRSKMRFPADTLTEGSVFGQKEDGLI</sequence>
<reference evidence="1 2" key="1">
    <citation type="journal article" date="2012" name="BMC Genomics">
        <title>Comparative genomic analysis and phylogenetic position of Theileria equi.</title>
        <authorList>
            <person name="Kappmeyer L.S."/>
            <person name="Thiagarajan M."/>
            <person name="Herndon D.R."/>
            <person name="Ramsay J.D."/>
            <person name="Caler E."/>
            <person name="Djikeng A."/>
            <person name="Gillespie J.J."/>
            <person name="Lau A.O."/>
            <person name="Roalson E.H."/>
            <person name="Silva J.C."/>
            <person name="Silva M.G."/>
            <person name="Suarez C.E."/>
            <person name="Ueti M.W."/>
            <person name="Nene V.M."/>
            <person name="Mealey R.H."/>
            <person name="Knowles D.P."/>
            <person name="Brayton K.A."/>
        </authorList>
    </citation>
    <scope>NUCLEOTIDE SEQUENCE [LARGE SCALE GENOMIC DNA]</scope>
    <source>
        <strain evidence="1 2">WA</strain>
    </source>
</reference>
<proteinExistence type="predicted"/>
<keyword evidence="2" id="KW-1185">Reference proteome</keyword>
<dbReference type="GeneID" id="15806958"/>
<gene>
    <name evidence="1" type="ORF">BEWA_030950</name>
</gene>
<dbReference type="EMBL" id="CP001669">
    <property type="protein sequence ID" value="AFZ80242.1"/>
    <property type="molecule type" value="Genomic_DNA"/>
</dbReference>
<protein>
    <submittedName>
        <fullName evidence="1">Uncharacterized protein</fullName>
    </submittedName>
</protein>
<dbReference type="KEGG" id="beq:BEWA_030950"/>
<organism evidence="1 2">
    <name type="scientific">Theileria equi strain WA</name>
    <dbReference type="NCBI Taxonomy" id="1537102"/>
    <lineage>
        <taxon>Eukaryota</taxon>
        <taxon>Sar</taxon>
        <taxon>Alveolata</taxon>
        <taxon>Apicomplexa</taxon>
        <taxon>Aconoidasida</taxon>
        <taxon>Piroplasmida</taxon>
        <taxon>Theileriidae</taxon>
        <taxon>Theileria</taxon>
    </lineage>
</organism>
<dbReference type="AlphaFoldDB" id="L0AXD6"/>
<accession>L0AXD6</accession>
<dbReference type="VEuPathDB" id="PiroplasmaDB:BEWA_030950"/>
<dbReference type="Proteomes" id="UP000031512">
    <property type="component" value="Chromosome 1"/>
</dbReference>
<evidence type="ECO:0000313" key="2">
    <source>
        <dbReference type="Proteomes" id="UP000031512"/>
    </source>
</evidence>